<comment type="caution">
    <text evidence="4">The sequence shown here is derived from an EMBL/GenBank/DDBJ whole genome shotgun (WGS) entry which is preliminary data.</text>
</comment>
<evidence type="ECO:0000313" key="5">
    <source>
        <dbReference type="Proteomes" id="UP001314166"/>
    </source>
</evidence>
<dbReference type="Proteomes" id="UP001314166">
    <property type="component" value="Unassembled WGS sequence"/>
</dbReference>
<sequence length="173" mass="20275">MKGKDVVLGLLFKKNLTGYELNELIEKRLSHFFDGGFGMIYPTLKKLEKDGLVSKETIIQEGKPNKNIFSITSEGKKEFLQALKTDPDEDKLKSDYLIRFYFGEYLDRNTLIKNTKEQIIRTNEKLKFLTSQIDEWSKDMTKEQYFTYEYGIKHYTSTLDLLNSELKSLENSL</sequence>
<evidence type="ECO:0000256" key="1">
    <source>
        <dbReference type="SAM" id="Coils"/>
    </source>
</evidence>
<dbReference type="RefSeq" id="WP_338343280.1">
    <property type="nucleotide sequence ID" value="NZ_CAUZLH010000001.1"/>
</dbReference>
<dbReference type="InterPro" id="IPR005149">
    <property type="entry name" value="Tscrpt_reg_PadR_N"/>
</dbReference>
<dbReference type="Gene3D" id="6.10.140.1570">
    <property type="match status" value="1"/>
</dbReference>
<dbReference type="PANTHER" id="PTHR43252:SF6">
    <property type="entry name" value="NEGATIVE TRANSCRIPTION REGULATOR PADR"/>
    <property type="match status" value="1"/>
</dbReference>
<protein>
    <submittedName>
        <fullName evidence="4">PadR family (PadR)</fullName>
    </submittedName>
</protein>
<accession>A0ABN9YKU9</accession>
<dbReference type="EMBL" id="CAUZMB010000001">
    <property type="protein sequence ID" value="CAK1228640.1"/>
    <property type="molecule type" value="Genomic_DNA"/>
</dbReference>
<feature type="domain" description="Transcription regulator PadR N-terminal" evidence="2">
    <location>
        <begin position="7"/>
        <end position="79"/>
    </location>
</feature>
<keyword evidence="5" id="KW-1185">Reference proteome</keyword>
<evidence type="ECO:0000313" key="4">
    <source>
        <dbReference type="EMBL" id="CAK1228640.1"/>
    </source>
</evidence>
<dbReference type="InterPro" id="IPR018309">
    <property type="entry name" value="Tscrpt_reg_PadR_C"/>
</dbReference>
<dbReference type="Gene3D" id="1.10.10.10">
    <property type="entry name" value="Winged helix-like DNA-binding domain superfamily/Winged helix DNA-binding domain"/>
    <property type="match status" value="1"/>
</dbReference>
<name>A0ABN9YKU9_9LACO</name>
<keyword evidence="1" id="KW-0175">Coiled coil</keyword>
<dbReference type="SUPFAM" id="SSF46785">
    <property type="entry name" value="Winged helix' DNA-binding domain"/>
    <property type="match status" value="1"/>
</dbReference>
<dbReference type="Pfam" id="PF10400">
    <property type="entry name" value="Vir_act_alpha_C"/>
    <property type="match status" value="1"/>
</dbReference>
<proteinExistence type="predicted"/>
<dbReference type="Pfam" id="PF03551">
    <property type="entry name" value="PadR"/>
    <property type="match status" value="1"/>
</dbReference>
<reference evidence="4 5" key="1">
    <citation type="submission" date="2023-10" db="EMBL/GenBank/DDBJ databases">
        <authorList>
            <person name="Botero Cardona J."/>
        </authorList>
    </citation>
    <scope>NUCLEOTIDE SEQUENCE [LARGE SCALE GENOMIC DNA]</scope>
    <source>
        <strain evidence="4 5">R-55214</strain>
    </source>
</reference>
<feature type="domain" description="Transcription regulator PadR C-terminal" evidence="3">
    <location>
        <begin position="93"/>
        <end position="167"/>
    </location>
</feature>
<organism evidence="4 5">
    <name type="scientific">Fructobacillus evanidus</name>
    <dbReference type="NCBI Taxonomy" id="3064281"/>
    <lineage>
        <taxon>Bacteria</taxon>
        <taxon>Bacillati</taxon>
        <taxon>Bacillota</taxon>
        <taxon>Bacilli</taxon>
        <taxon>Lactobacillales</taxon>
        <taxon>Lactobacillaceae</taxon>
        <taxon>Fructobacillus</taxon>
    </lineage>
</organism>
<dbReference type="InterPro" id="IPR036388">
    <property type="entry name" value="WH-like_DNA-bd_sf"/>
</dbReference>
<evidence type="ECO:0000259" key="2">
    <source>
        <dbReference type="Pfam" id="PF03551"/>
    </source>
</evidence>
<feature type="coiled-coil region" evidence="1">
    <location>
        <begin position="112"/>
        <end position="172"/>
    </location>
</feature>
<dbReference type="InterPro" id="IPR036390">
    <property type="entry name" value="WH_DNA-bd_sf"/>
</dbReference>
<gene>
    <name evidence="4" type="ORF">R55214_HHFBAMCI_00243</name>
</gene>
<evidence type="ECO:0000259" key="3">
    <source>
        <dbReference type="Pfam" id="PF10400"/>
    </source>
</evidence>
<dbReference type="PANTHER" id="PTHR43252">
    <property type="entry name" value="TRANSCRIPTIONAL REGULATOR YQJI"/>
    <property type="match status" value="1"/>
</dbReference>